<keyword evidence="1" id="KW-0732">Signal</keyword>
<dbReference type="InterPro" id="IPR012334">
    <property type="entry name" value="Pectin_lyas_fold"/>
</dbReference>
<dbReference type="RefSeq" id="WP_108778267.1">
    <property type="nucleotide sequence ID" value="NZ_CP029186.1"/>
</dbReference>
<keyword evidence="3" id="KW-1185">Reference proteome</keyword>
<proteinExistence type="predicted"/>
<dbReference type="InterPro" id="IPR011050">
    <property type="entry name" value="Pectin_lyase_fold/virulence"/>
</dbReference>
<dbReference type="Proteomes" id="UP000244929">
    <property type="component" value="Chromosome"/>
</dbReference>
<dbReference type="PROSITE" id="PS51257">
    <property type="entry name" value="PROKAR_LIPOPROTEIN"/>
    <property type="match status" value="1"/>
</dbReference>
<evidence type="ECO:0000256" key="1">
    <source>
        <dbReference type="SAM" id="SignalP"/>
    </source>
</evidence>
<dbReference type="EMBL" id="CP029186">
    <property type="protein sequence ID" value="AWH85565.1"/>
    <property type="molecule type" value="Genomic_DNA"/>
</dbReference>
<feature type="signal peptide" evidence="1">
    <location>
        <begin position="1"/>
        <end position="20"/>
    </location>
</feature>
<evidence type="ECO:0008006" key="4">
    <source>
        <dbReference type="Google" id="ProtNLM"/>
    </source>
</evidence>
<name>A0A2S1QYV4_9FLAO</name>
<accession>A0A2S1QYV4</accession>
<dbReference type="AlphaFoldDB" id="A0A2S1QYV4"/>
<reference evidence="2 3" key="1">
    <citation type="submission" date="2018-04" db="EMBL/GenBank/DDBJ databases">
        <title>Genome sequencing of Flavobacterium sp. HYN0059.</title>
        <authorList>
            <person name="Yi H."/>
            <person name="Baek C."/>
        </authorList>
    </citation>
    <scope>NUCLEOTIDE SEQUENCE [LARGE SCALE GENOMIC DNA]</scope>
    <source>
        <strain evidence="2 3">HYN0059</strain>
    </source>
</reference>
<organism evidence="2 3">
    <name type="scientific">Flavobacterium album</name>
    <dbReference type="NCBI Taxonomy" id="2175091"/>
    <lineage>
        <taxon>Bacteria</taxon>
        <taxon>Pseudomonadati</taxon>
        <taxon>Bacteroidota</taxon>
        <taxon>Flavobacteriia</taxon>
        <taxon>Flavobacteriales</taxon>
        <taxon>Flavobacteriaceae</taxon>
        <taxon>Flavobacterium</taxon>
    </lineage>
</organism>
<dbReference type="SUPFAM" id="SSF51126">
    <property type="entry name" value="Pectin lyase-like"/>
    <property type="match status" value="1"/>
</dbReference>
<gene>
    <name evidence="2" type="ORF">HYN59_10780</name>
</gene>
<sequence length="528" mass="58812">MRRILLLLFIGFAISLTSCRNDFEFERSTGSLEFSKDTVYLDTVFTNIGSSTYTLKVYNRSNKDIKIPSIRLGEGEASKYRLMVDGMPGKVFNDVELLAKDSMFVFIETTIDYNEYANNTTTFLYNDKIFFDTGANEQKVELVTLVQDAIFIKPDRPLPTDAKEVLTINGMESDILGHKLQTPEELHWTNAKPYVVYGYAQVPNGSTLNIDAGARVHFHADSGIIVDNNGTLKINGLPSTDSELHENEVIFQGDRLEPEFEDAPGQWGAVLVMSGNANTIRHLTLKNAAVGILVQHVDPEEASIVKLDITDSQIYNCSNIGLLGRRAVINGDNLVMNNAGESSLACTFGGTYRFRHCTFANYSNNYNQRPVVVTDFLRTETTEYLSAVDARFDNCILYGSSNYGIYFEKHSGDDVTFKTVLNHCLIKFSDFSNQYTNNAFYKFDASTEADPVFYTQCIRANNSSEHNPKFFDPNKNDLRITKDEASPSGAENAADGAIAAQIPFDIANQSRLIPADIGAYESQVAPED</sequence>
<feature type="chain" id="PRO_5015709408" description="Right handed beta helix domain-containing protein" evidence="1">
    <location>
        <begin position="21"/>
        <end position="528"/>
    </location>
</feature>
<dbReference type="Gene3D" id="2.160.20.10">
    <property type="entry name" value="Single-stranded right-handed beta-helix, Pectin lyase-like"/>
    <property type="match status" value="1"/>
</dbReference>
<evidence type="ECO:0000313" key="3">
    <source>
        <dbReference type="Proteomes" id="UP000244929"/>
    </source>
</evidence>
<evidence type="ECO:0000313" key="2">
    <source>
        <dbReference type="EMBL" id="AWH85565.1"/>
    </source>
</evidence>
<dbReference type="KEGG" id="falb:HYN59_10780"/>
<protein>
    <recommendedName>
        <fullName evidence="4">Right handed beta helix domain-containing protein</fullName>
    </recommendedName>
</protein>
<dbReference type="OrthoDB" id="1111178at2"/>